<organism evidence="2 3">
    <name type="scientific">Marinicauda pacifica</name>
    <dbReference type="NCBI Taxonomy" id="1133559"/>
    <lineage>
        <taxon>Bacteria</taxon>
        <taxon>Pseudomonadati</taxon>
        <taxon>Pseudomonadota</taxon>
        <taxon>Alphaproteobacteria</taxon>
        <taxon>Maricaulales</taxon>
        <taxon>Maricaulaceae</taxon>
        <taxon>Marinicauda</taxon>
    </lineage>
</organism>
<name>A0A4S2HDE7_9PROT</name>
<dbReference type="Proteomes" id="UP000305451">
    <property type="component" value="Unassembled WGS sequence"/>
</dbReference>
<gene>
    <name evidence="2" type="ORF">E5162_00350</name>
</gene>
<dbReference type="SUPFAM" id="SSF47473">
    <property type="entry name" value="EF-hand"/>
    <property type="match status" value="1"/>
</dbReference>
<protein>
    <submittedName>
        <fullName evidence="2">EF-hand domain-containing protein</fullName>
    </submittedName>
</protein>
<sequence>MKTLIAVSATALLGTAAAMAQAPEFAEVDADANGEVTLAELQEIAPDATQDDIDSYDIDDSGTLSDNEFVAWSVSYDVDAEAESDVDEPMAPQNR</sequence>
<dbReference type="AlphaFoldDB" id="A0A4S2HDE7"/>
<reference evidence="2 3" key="1">
    <citation type="journal article" date="2013" name="Int. J. Syst. Evol. Microbiol.">
        <title>Marinicauda pacifica gen. nov., sp. nov., a prosthecate alphaproteobacterium of the family Hyphomonadaceae isolated from deep seawater.</title>
        <authorList>
            <person name="Zhang X.Y."/>
            <person name="Li G.W."/>
            <person name="Wang C.S."/>
            <person name="Zhang Y.J."/>
            <person name="Xu X.W."/>
            <person name="Li H."/>
            <person name="Liu A."/>
            <person name="Liu C."/>
            <person name="Xie B.B."/>
            <person name="Qin Q.L."/>
            <person name="Xu Z."/>
            <person name="Chen X.L."/>
            <person name="Zhou B.C."/>
            <person name="Zhang Y.Z."/>
        </authorList>
    </citation>
    <scope>NUCLEOTIDE SEQUENCE [LARGE SCALE GENOMIC DNA]</scope>
    <source>
        <strain evidence="2 3">P-1 km-3</strain>
    </source>
</reference>
<keyword evidence="1" id="KW-0732">Signal</keyword>
<dbReference type="PROSITE" id="PS00018">
    <property type="entry name" value="EF_HAND_1"/>
    <property type="match status" value="2"/>
</dbReference>
<dbReference type="InterPro" id="IPR011992">
    <property type="entry name" value="EF-hand-dom_pair"/>
</dbReference>
<comment type="caution">
    <text evidence="2">The sequence shown here is derived from an EMBL/GenBank/DDBJ whole genome shotgun (WGS) entry which is preliminary data.</text>
</comment>
<dbReference type="EMBL" id="SRXV01000001">
    <property type="protein sequence ID" value="TGY93781.1"/>
    <property type="molecule type" value="Genomic_DNA"/>
</dbReference>
<dbReference type="Gene3D" id="1.10.238.10">
    <property type="entry name" value="EF-hand"/>
    <property type="match status" value="1"/>
</dbReference>
<accession>A0A4S2HDE7</accession>
<keyword evidence="3" id="KW-1185">Reference proteome</keyword>
<proteinExistence type="predicted"/>
<feature type="signal peptide" evidence="1">
    <location>
        <begin position="1"/>
        <end position="20"/>
    </location>
</feature>
<evidence type="ECO:0000313" key="2">
    <source>
        <dbReference type="EMBL" id="TGY93781.1"/>
    </source>
</evidence>
<feature type="chain" id="PRO_5020578940" evidence="1">
    <location>
        <begin position="21"/>
        <end position="95"/>
    </location>
</feature>
<dbReference type="RefSeq" id="WP_135942975.1">
    <property type="nucleotide sequence ID" value="NZ_BMEI01000001.1"/>
</dbReference>
<dbReference type="InterPro" id="IPR018247">
    <property type="entry name" value="EF_Hand_1_Ca_BS"/>
</dbReference>
<evidence type="ECO:0000256" key="1">
    <source>
        <dbReference type="SAM" id="SignalP"/>
    </source>
</evidence>
<evidence type="ECO:0000313" key="3">
    <source>
        <dbReference type="Proteomes" id="UP000305451"/>
    </source>
</evidence>